<feature type="domain" description="Disease resistance R13L4/SHOC-2-like LRR" evidence="7">
    <location>
        <begin position="515"/>
        <end position="815"/>
    </location>
</feature>
<dbReference type="CDD" id="cd14798">
    <property type="entry name" value="RX-CC_like"/>
    <property type="match status" value="1"/>
</dbReference>
<protein>
    <recommendedName>
        <fullName evidence="10">Disease resistance protein RPM1-like</fullName>
    </recommendedName>
</protein>
<dbReference type="PANTHER" id="PTHR23155">
    <property type="entry name" value="DISEASE RESISTANCE PROTEIN RP"/>
    <property type="match status" value="1"/>
</dbReference>
<dbReference type="Pfam" id="PF00931">
    <property type="entry name" value="NB-ARC"/>
    <property type="match status" value="1"/>
</dbReference>
<organism evidence="8 9">
    <name type="scientific">Hevea brasiliensis</name>
    <name type="common">Para rubber tree</name>
    <name type="synonym">Siphonia brasiliensis</name>
    <dbReference type="NCBI Taxonomy" id="3981"/>
    <lineage>
        <taxon>Eukaryota</taxon>
        <taxon>Viridiplantae</taxon>
        <taxon>Streptophyta</taxon>
        <taxon>Embryophyta</taxon>
        <taxon>Tracheophyta</taxon>
        <taxon>Spermatophyta</taxon>
        <taxon>Magnoliopsida</taxon>
        <taxon>eudicotyledons</taxon>
        <taxon>Gunneridae</taxon>
        <taxon>Pentapetalae</taxon>
        <taxon>rosids</taxon>
        <taxon>fabids</taxon>
        <taxon>Malpighiales</taxon>
        <taxon>Euphorbiaceae</taxon>
        <taxon>Crotonoideae</taxon>
        <taxon>Micrandreae</taxon>
        <taxon>Hevea</taxon>
    </lineage>
</organism>
<sequence>MASAAVNHLIDIITSALQNEASFLGSIHDELNNLRSELQSMKSFLEDAERKQLNSEGEKTWVANVRDTAYQVEDIIDEFVYYIHQQRCGGLIPEWRQRYIVNNVEGVNSKDLAQKWASYHRDSSLFIKEDDIVGIKDESRLLEESLMDGELQQTLISVVGMGGSGKTTLVAKMYNNETVKSHFDCYAWITISQTYIRDELFRSLIKEFHQSRKEQQPPDLSSKDYVELVNILRSYLDLKKYLVVLDDVWDTNLWEVIKVALPDNQLGSRIMLTTRKEDVGSFSSGVISYIFHIKPLKGSEAWHLFCKKAFSSYPDKSCPRELELLASELLGKCKGLPLAVVALGGLMSSKKSITEWRSVYDNLNWQLNNNQMLEVVKSILLLSFNDLPYPLKHCFLYCCLFPEDYIIRRKRLIRLWIAEGFIQGVNRITPAEVAESYLMELIYRSMLQVVLRNQSGRPKACKMHDVLRELALSISERENFCTVYDVRVVTGASKARRLSILTADGDSESYRGMSQLRSLFVFVKHICFQNTLLSKFKLLRVLDLEDARIEKLSDGLETLFNLRYLNLKGTQVAELPQCIGKLRNLETLNIRDTQIKKLPKGVAELQNLQNLIMYHYNRGPDHDFRYVRGTRAPFKINKLKKLQVMSFVETEGDVIRQLGSMNQLTRMGISNLRAVDEMVLCSSIQNLKLLRYLFLMASDEAEFLRVDALKTPPPLLQKLILVGKLERVPCWFKSLEHLTCLYLHWSRLEEDILHHIADLPHLGNLDLDNAFVGEELHFSGGFLKLRSLWLSNFPQLRLITIEKGTMPNIQLLCLASCKTLNALPQGIESLAILQTLLLSSSSSRLVGSINDKESKDQHIPNIEIL</sequence>
<dbReference type="InterPro" id="IPR027417">
    <property type="entry name" value="P-loop_NTPase"/>
</dbReference>
<evidence type="ECO:0000259" key="6">
    <source>
        <dbReference type="Pfam" id="PF23559"/>
    </source>
</evidence>
<dbReference type="InterPro" id="IPR058922">
    <property type="entry name" value="WHD_DRP"/>
</dbReference>
<dbReference type="InterPro" id="IPR041118">
    <property type="entry name" value="Rx_N"/>
</dbReference>
<name>A0ABQ9LJ31_HEVBR</name>
<dbReference type="Pfam" id="PF23598">
    <property type="entry name" value="LRR_14"/>
    <property type="match status" value="1"/>
</dbReference>
<dbReference type="Gene3D" id="3.40.50.300">
    <property type="entry name" value="P-loop containing nucleotide triphosphate hydrolases"/>
    <property type="match status" value="1"/>
</dbReference>
<accession>A0ABQ9LJ31</accession>
<dbReference type="Pfam" id="PF23559">
    <property type="entry name" value="WHD_DRP"/>
    <property type="match status" value="1"/>
</dbReference>
<evidence type="ECO:0000256" key="3">
    <source>
        <dbReference type="ARBA" id="ARBA00022821"/>
    </source>
</evidence>
<dbReference type="EMBL" id="JARPOI010000012">
    <property type="protein sequence ID" value="KAJ9167293.1"/>
    <property type="molecule type" value="Genomic_DNA"/>
</dbReference>
<reference evidence="8 9" key="1">
    <citation type="journal article" date="2023" name="Plant Biotechnol. J.">
        <title>Chromosome-level wild Hevea brasiliensis genome provides new tools for genomic-assisted breeding and valuable loci to elevate rubber yield.</title>
        <authorList>
            <person name="Cheng H."/>
            <person name="Song X."/>
            <person name="Hu Y."/>
            <person name="Wu T."/>
            <person name="Yang Q."/>
            <person name="An Z."/>
            <person name="Feng S."/>
            <person name="Deng Z."/>
            <person name="Wu W."/>
            <person name="Zeng X."/>
            <person name="Tu M."/>
            <person name="Wang X."/>
            <person name="Huang H."/>
        </authorList>
    </citation>
    <scope>NUCLEOTIDE SEQUENCE [LARGE SCALE GENOMIC DNA]</scope>
    <source>
        <strain evidence="8">MT/VB/25A 57/8</strain>
    </source>
</reference>
<evidence type="ECO:0000259" key="7">
    <source>
        <dbReference type="Pfam" id="PF23598"/>
    </source>
</evidence>
<dbReference type="Gene3D" id="1.10.10.10">
    <property type="entry name" value="Winged helix-like DNA-binding domain superfamily/Winged helix DNA-binding domain"/>
    <property type="match status" value="1"/>
</dbReference>
<proteinExistence type="predicted"/>
<dbReference type="InterPro" id="IPR038005">
    <property type="entry name" value="RX-like_CC"/>
</dbReference>
<feature type="domain" description="Disease resistance protein winged helix" evidence="6">
    <location>
        <begin position="400"/>
        <end position="471"/>
    </location>
</feature>
<dbReference type="InterPro" id="IPR042197">
    <property type="entry name" value="Apaf_helical"/>
</dbReference>
<dbReference type="PRINTS" id="PR00364">
    <property type="entry name" value="DISEASERSIST"/>
</dbReference>
<evidence type="ECO:0000259" key="4">
    <source>
        <dbReference type="Pfam" id="PF00931"/>
    </source>
</evidence>
<dbReference type="InterPro" id="IPR032675">
    <property type="entry name" value="LRR_dom_sf"/>
</dbReference>
<dbReference type="Gene3D" id="1.20.5.4130">
    <property type="match status" value="1"/>
</dbReference>
<evidence type="ECO:0000256" key="1">
    <source>
        <dbReference type="ARBA" id="ARBA00022737"/>
    </source>
</evidence>
<dbReference type="SUPFAM" id="SSF52058">
    <property type="entry name" value="L domain-like"/>
    <property type="match status" value="1"/>
</dbReference>
<dbReference type="Pfam" id="PF18052">
    <property type="entry name" value="Rx_N"/>
    <property type="match status" value="1"/>
</dbReference>
<keyword evidence="2" id="KW-0547">Nucleotide-binding</keyword>
<dbReference type="InterPro" id="IPR036388">
    <property type="entry name" value="WH-like_DNA-bd_sf"/>
</dbReference>
<evidence type="ECO:0000259" key="5">
    <source>
        <dbReference type="Pfam" id="PF18052"/>
    </source>
</evidence>
<comment type="caution">
    <text evidence="8">The sequence shown here is derived from an EMBL/GenBank/DDBJ whole genome shotgun (WGS) entry which is preliminary data.</text>
</comment>
<keyword evidence="9" id="KW-1185">Reference proteome</keyword>
<dbReference type="SUPFAM" id="SSF52540">
    <property type="entry name" value="P-loop containing nucleoside triphosphate hydrolases"/>
    <property type="match status" value="1"/>
</dbReference>
<dbReference type="Gene3D" id="1.10.8.430">
    <property type="entry name" value="Helical domain of apoptotic protease-activating factors"/>
    <property type="match status" value="1"/>
</dbReference>
<evidence type="ECO:0000313" key="8">
    <source>
        <dbReference type="EMBL" id="KAJ9167293.1"/>
    </source>
</evidence>
<feature type="domain" description="Disease resistance N-terminal" evidence="5">
    <location>
        <begin position="5"/>
        <end position="88"/>
    </location>
</feature>
<evidence type="ECO:0000313" key="9">
    <source>
        <dbReference type="Proteomes" id="UP001174677"/>
    </source>
</evidence>
<keyword evidence="1" id="KW-0677">Repeat</keyword>
<dbReference type="InterPro" id="IPR055414">
    <property type="entry name" value="LRR_R13L4/SHOC2-like"/>
</dbReference>
<evidence type="ECO:0000256" key="2">
    <source>
        <dbReference type="ARBA" id="ARBA00022741"/>
    </source>
</evidence>
<gene>
    <name evidence="8" type="ORF">P3X46_021957</name>
</gene>
<dbReference type="Proteomes" id="UP001174677">
    <property type="component" value="Chromosome 12"/>
</dbReference>
<dbReference type="PANTHER" id="PTHR23155:SF1205">
    <property type="entry name" value="DISEASE RESISTANCE PROTEIN RPM1"/>
    <property type="match status" value="1"/>
</dbReference>
<dbReference type="InterPro" id="IPR002182">
    <property type="entry name" value="NB-ARC"/>
</dbReference>
<dbReference type="Gene3D" id="3.80.10.10">
    <property type="entry name" value="Ribonuclease Inhibitor"/>
    <property type="match status" value="1"/>
</dbReference>
<keyword evidence="3" id="KW-0611">Plant defense</keyword>
<feature type="domain" description="NB-ARC" evidence="4">
    <location>
        <begin position="141"/>
        <end position="311"/>
    </location>
</feature>
<evidence type="ECO:0008006" key="10">
    <source>
        <dbReference type="Google" id="ProtNLM"/>
    </source>
</evidence>
<dbReference type="InterPro" id="IPR044974">
    <property type="entry name" value="Disease_R_plants"/>
</dbReference>